<dbReference type="PANTHER" id="PTHR36838:SF3">
    <property type="entry name" value="TRANSPORTER AUXIN EFFLUX CARRIER EC FAMILY"/>
    <property type="match status" value="1"/>
</dbReference>
<feature type="transmembrane region" description="Helical" evidence="7">
    <location>
        <begin position="250"/>
        <end position="271"/>
    </location>
</feature>
<organism evidence="8 9">
    <name type="scientific">Corynebacterium atypicum</name>
    <dbReference type="NCBI Taxonomy" id="191610"/>
    <lineage>
        <taxon>Bacteria</taxon>
        <taxon>Bacillati</taxon>
        <taxon>Actinomycetota</taxon>
        <taxon>Actinomycetes</taxon>
        <taxon>Mycobacteriales</taxon>
        <taxon>Corynebacteriaceae</taxon>
        <taxon>Corynebacterium</taxon>
    </lineage>
</organism>
<reference evidence="8 9" key="1">
    <citation type="submission" date="2014-07" db="EMBL/GenBank/DDBJ databases">
        <title>Complete genome sequence of Corynebacterium atypicum DSM 44849: identifiction of the mycolic acid biosynthesis genes.</title>
        <authorList>
            <person name="Tippelt A."/>
            <person name="Mollmann S."/>
            <person name="Albersmeier A."/>
            <person name="Jaenicke S."/>
            <person name="Ruckert C."/>
            <person name="Tauch A."/>
        </authorList>
    </citation>
    <scope>NUCLEOTIDE SEQUENCE [LARGE SCALE GENOMIC DNA]</scope>
    <source>
        <strain evidence="8 9">R2070</strain>
    </source>
</reference>
<feature type="transmembrane region" description="Helical" evidence="7">
    <location>
        <begin position="61"/>
        <end position="83"/>
    </location>
</feature>
<proteinExistence type="predicted"/>
<protein>
    <submittedName>
        <fullName evidence="8">Permease</fullName>
    </submittedName>
</protein>
<feature type="transmembrane region" description="Helical" evidence="7">
    <location>
        <begin position="167"/>
        <end position="187"/>
    </location>
</feature>
<dbReference type="PANTHER" id="PTHR36838">
    <property type="entry name" value="AUXIN EFFLUX CARRIER FAMILY PROTEIN"/>
    <property type="match status" value="1"/>
</dbReference>
<feature type="transmembrane region" description="Helical" evidence="7">
    <location>
        <begin position="6"/>
        <end position="22"/>
    </location>
</feature>
<keyword evidence="6 7" id="KW-0472">Membrane</keyword>
<evidence type="ECO:0000256" key="5">
    <source>
        <dbReference type="ARBA" id="ARBA00022989"/>
    </source>
</evidence>
<dbReference type="Proteomes" id="UP000028504">
    <property type="component" value="Chromosome"/>
</dbReference>
<evidence type="ECO:0000256" key="4">
    <source>
        <dbReference type="ARBA" id="ARBA00022692"/>
    </source>
</evidence>
<evidence type="ECO:0000256" key="7">
    <source>
        <dbReference type="SAM" id="Phobius"/>
    </source>
</evidence>
<keyword evidence="5 7" id="KW-1133">Transmembrane helix</keyword>
<gene>
    <name evidence="8" type="ORF">CATYP_07940</name>
</gene>
<keyword evidence="2" id="KW-0813">Transport</keyword>
<feature type="transmembrane region" description="Helical" evidence="7">
    <location>
        <begin position="95"/>
        <end position="118"/>
    </location>
</feature>
<comment type="subcellular location">
    <subcellularLocation>
        <location evidence="1">Membrane</location>
        <topology evidence="1">Multi-pass membrane protein</topology>
    </subcellularLocation>
</comment>
<accession>A0ABN4DDK0</accession>
<evidence type="ECO:0000313" key="8">
    <source>
        <dbReference type="EMBL" id="AIG64526.1"/>
    </source>
</evidence>
<feature type="transmembrane region" description="Helical" evidence="7">
    <location>
        <begin position="283"/>
        <end position="302"/>
    </location>
</feature>
<name>A0ABN4DDK0_9CORY</name>
<evidence type="ECO:0000256" key="1">
    <source>
        <dbReference type="ARBA" id="ARBA00004141"/>
    </source>
</evidence>
<dbReference type="EMBL" id="CP008944">
    <property type="protein sequence ID" value="AIG64526.1"/>
    <property type="molecule type" value="Genomic_DNA"/>
</dbReference>
<feature type="transmembrane region" description="Helical" evidence="7">
    <location>
        <begin position="124"/>
        <end position="146"/>
    </location>
</feature>
<evidence type="ECO:0000256" key="2">
    <source>
        <dbReference type="ARBA" id="ARBA00022448"/>
    </source>
</evidence>
<keyword evidence="9" id="KW-1185">Reference proteome</keyword>
<dbReference type="RefSeq" id="WP_038606347.1">
    <property type="nucleotide sequence ID" value="NZ_CP008944.1"/>
</dbReference>
<evidence type="ECO:0000256" key="6">
    <source>
        <dbReference type="ARBA" id="ARBA00023136"/>
    </source>
</evidence>
<evidence type="ECO:0000256" key="3">
    <source>
        <dbReference type="ARBA" id="ARBA00022475"/>
    </source>
</evidence>
<sequence length="303" mass="31180">MTDVLTGFGVVVAVMALGWVCTQRGLLGENAQRVFAAYVYALATPALLFDKLTHTDPAEVFSAHLAIAAASALAVGVAFAALARVLFKFDRDEAIIAMLGSSYANAGNLGVPLAAYILDDATAVVPVMLFQIAFYAPVTLTAIDVLHQRGGGAWWRNLVVALRNPMLLGALAGLVFAAGGIPVPTLIAEPVGMLADSCVPIALIVFGMSLAVSLPKVKAPVVAAALAKTVAQPIVAGAIGYFGFGMTGPALQTAVLLGGLPTAQNVYAYALRFRVAEKFARDTGVVSTVIALPAIAIAALIFT</sequence>
<keyword evidence="3" id="KW-1003">Cell membrane</keyword>
<dbReference type="Pfam" id="PF03547">
    <property type="entry name" value="Mem_trans"/>
    <property type="match status" value="2"/>
</dbReference>
<feature type="transmembrane region" description="Helical" evidence="7">
    <location>
        <begin position="193"/>
        <end position="214"/>
    </location>
</feature>
<feature type="transmembrane region" description="Helical" evidence="7">
    <location>
        <begin position="34"/>
        <end position="49"/>
    </location>
</feature>
<dbReference type="InterPro" id="IPR004776">
    <property type="entry name" value="Mem_transp_PIN-like"/>
</dbReference>
<evidence type="ECO:0000313" key="9">
    <source>
        <dbReference type="Proteomes" id="UP000028504"/>
    </source>
</evidence>
<keyword evidence="4 7" id="KW-0812">Transmembrane</keyword>
<feature type="transmembrane region" description="Helical" evidence="7">
    <location>
        <begin position="221"/>
        <end position="244"/>
    </location>
</feature>